<gene>
    <name evidence="4" type="ORF">ACFQY8_01980</name>
</gene>
<dbReference type="Gene3D" id="2.20.230.10">
    <property type="entry name" value="Resuscitation-promoting factor rpfb"/>
    <property type="match status" value="1"/>
</dbReference>
<reference evidence="5" key="1">
    <citation type="journal article" date="2019" name="Int. J. Syst. Evol. Microbiol.">
        <title>The Global Catalogue of Microorganisms (GCM) 10K type strain sequencing project: providing services to taxonomists for standard genome sequencing and annotation.</title>
        <authorList>
            <consortium name="The Broad Institute Genomics Platform"/>
            <consortium name="The Broad Institute Genome Sequencing Center for Infectious Disease"/>
            <person name="Wu L."/>
            <person name="Ma J."/>
        </authorList>
    </citation>
    <scope>NUCLEOTIDE SEQUENCE [LARGE SCALE GENOMIC DNA]</scope>
    <source>
        <strain evidence="5">CCM 8604</strain>
    </source>
</reference>
<feature type="region of interest" description="Disordered" evidence="2">
    <location>
        <begin position="264"/>
        <end position="344"/>
    </location>
</feature>
<dbReference type="SUPFAM" id="SSF53955">
    <property type="entry name" value="Lysozyme-like"/>
    <property type="match status" value="1"/>
</dbReference>
<evidence type="ECO:0000256" key="2">
    <source>
        <dbReference type="SAM" id="MobiDB-lite"/>
    </source>
</evidence>
<protein>
    <submittedName>
        <fullName evidence="4">G5 domain-containing protein</fullName>
    </submittedName>
</protein>
<evidence type="ECO:0000256" key="1">
    <source>
        <dbReference type="ARBA" id="ARBA00022729"/>
    </source>
</evidence>
<feature type="compositionally biased region" description="Low complexity" evidence="2">
    <location>
        <begin position="310"/>
        <end position="341"/>
    </location>
</feature>
<dbReference type="RefSeq" id="WP_377938086.1">
    <property type="nucleotide sequence ID" value="NZ_JBHTHQ010000012.1"/>
</dbReference>
<proteinExistence type="predicted"/>
<name>A0ABW2Y4P3_9BIFI</name>
<dbReference type="InterPro" id="IPR011098">
    <property type="entry name" value="G5_dom"/>
</dbReference>
<evidence type="ECO:0000313" key="4">
    <source>
        <dbReference type="EMBL" id="MFD0704519.1"/>
    </source>
</evidence>
<accession>A0ABW2Y4P3</accession>
<feature type="domain" description="G5" evidence="3">
    <location>
        <begin position="204"/>
        <end position="284"/>
    </location>
</feature>
<evidence type="ECO:0000259" key="3">
    <source>
        <dbReference type="PROSITE" id="PS51109"/>
    </source>
</evidence>
<dbReference type="Pfam" id="PF03990">
    <property type="entry name" value="DUF348"/>
    <property type="match status" value="3"/>
</dbReference>
<keyword evidence="5" id="KW-1185">Reference proteome</keyword>
<comment type="caution">
    <text evidence="4">The sequence shown here is derived from an EMBL/GenBank/DDBJ whole genome shotgun (WGS) entry which is preliminary data.</text>
</comment>
<dbReference type="PROSITE" id="PS51109">
    <property type="entry name" value="G5"/>
    <property type="match status" value="1"/>
</dbReference>
<dbReference type="Pfam" id="PF07501">
    <property type="entry name" value="G5"/>
    <property type="match status" value="1"/>
</dbReference>
<dbReference type="Gene3D" id="1.10.530.10">
    <property type="match status" value="1"/>
</dbReference>
<keyword evidence="1" id="KW-0732">Signal</keyword>
<feature type="compositionally biased region" description="Basic and acidic residues" evidence="2">
    <location>
        <begin position="264"/>
        <end position="288"/>
    </location>
</feature>
<dbReference type="InterPro" id="IPR023346">
    <property type="entry name" value="Lysozyme-like_dom_sf"/>
</dbReference>
<dbReference type="Proteomes" id="UP001597036">
    <property type="component" value="Unassembled WGS sequence"/>
</dbReference>
<sequence>MALRWTPQRFTTLRRWRIAVCIMLSLALTVTTFFVGVRKSVALTVDGKTRHVHTLSLSVDGLLREQRVNVKTHDFVDSSSGSLLKNNSHVVVHTAYEATITIDGKQVGFWTYATSADQLLALFKQNEKNAVKVTVDIKNVYNKLTGGFVINANGPVTVRADGKESIAPDGKQPAAAILDSQGITLDKDDRVSVEQDSNTTVLRITRITYTQSTREVAIPFSTRTINDDTLDEGTRVVDQQGVTGITTQYLKNTVADGHVESSEITKEIVTRDPQDEVIRIGTKKKEEPQASGASAEKNNSTSSDQNSTAQKNDQSQSQTDTQSQSSQNQSQTDKQAKAAQEAQKKAAAEAAAAAAQAEAQKRAAEQKAAQERAQAQARAAQQAQQQAQVQTGLWHPTVAQAKAYAQAAAAQYGWTGSNWSAIEWLWNRESSWRWNAQNSSSGAYGIPQALPGDKMSVYGANWRDDASIQINWGLNYIKQRYGTPLAAQAHSKSTGWY</sequence>
<evidence type="ECO:0000313" key="5">
    <source>
        <dbReference type="Proteomes" id="UP001597036"/>
    </source>
</evidence>
<dbReference type="EMBL" id="JBHTHQ010000012">
    <property type="protein sequence ID" value="MFD0704519.1"/>
    <property type="molecule type" value="Genomic_DNA"/>
</dbReference>
<dbReference type="SMART" id="SM01208">
    <property type="entry name" value="G5"/>
    <property type="match status" value="1"/>
</dbReference>
<dbReference type="InterPro" id="IPR007137">
    <property type="entry name" value="DUF348"/>
</dbReference>
<organism evidence="4 5">
    <name type="scientific">Alloscardovia venturai</name>
    <dbReference type="NCBI Taxonomy" id="1769421"/>
    <lineage>
        <taxon>Bacteria</taxon>
        <taxon>Bacillati</taxon>
        <taxon>Actinomycetota</taxon>
        <taxon>Actinomycetes</taxon>
        <taxon>Bifidobacteriales</taxon>
        <taxon>Bifidobacteriaceae</taxon>
        <taxon>Alloscardovia</taxon>
    </lineage>
</organism>
<feature type="compositionally biased region" description="Polar residues" evidence="2">
    <location>
        <begin position="296"/>
        <end position="309"/>
    </location>
</feature>